<dbReference type="Proteomes" id="UP000013785">
    <property type="component" value="Unassembled WGS sequence"/>
</dbReference>
<dbReference type="HOGENOM" id="CLU_045011_13_3_9"/>
<dbReference type="InterPro" id="IPR041492">
    <property type="entry name" value="HAD_2"/>
</dbReference>
<dbReference type="PRINTS" id="PR00413">
    <property type="entry name" value="HADHALOGNASE"/>
</dbReference>
<gene>
    <name evidence="1" type="ORF">UC3_02917</name>
</gene>
<dbReference type="EMBL" id="AJAT01000017">
    <property type="protein sequence ID" value="EOL42564.1"/>
    <property type="molecule type" value="Genomic_DNA"/>
</dbReference>
<dbReference type="eggNOG" id="COG0637">
    <property type="taxonomic scope" value="Bacteria"/>
</dbReference>
<dbReference type="GO" id="GO:0005829">
    <property type="term" value="C:cytosol"/>
    <property type="evidence" value="ECO:0007669"/>
    <property type="project" value="TreeGrafter"/>
</dbReference>
<dbReference type="GO" id="GO:0006281">
    <property type="term" value="P:DNA repair"/>
    <property type="evidence" value="ECO:0007669"/>
    <property type="project" value="TreeGrafter"/>
</dbReference>
<dbReference type="OrthoDB" id="9797743at2"/>
<dbReference type="GO" id="GO:0008967">
    <property type="term" value="F:phosphoglycolate phosphatase activity"/>
    <property type="evidence" value="ECO:0007669"/>
    <property type="project" value="TreeGrafter"/>
</dbReference>
<dbReference type="SFLD" id="SFLDS00003">
    <property type="entry name" value="Haloacid_Dehalogenase"/>
    <property type="match status" value="1"/>
</dbReference>
<dbReference type="AlphaFoldDB" id="R3TM53"/>
<comment type="caution">
    <text evidence="1">The sequence shown here is derived from an EMBL/GenBank/DDBJ whole genome shotgun (WGS) entry which is preliminary data.</text>
</comment>
<dbReference type="InterPro" id="IPR050155">
    <property type="entry name" value="HAD-like_hydrolase_sf"/>
</dbReference>
<dbReference type="SUPFAM" id="SSF56784">
    <property type="entry name" value="HAD-like"/>
    <property type="match status" value="1"/>
</dbReference>
<reference evidence="1 2" key="1">
    <citation type="submission" date="2013-02" db="EMBL/GenBank/DDBJ databases">
        <title>The Genome Sequence of Enterococcus phoeniculicola BAA-412.</title>
        <authorList>
            <consortium name="The Broad Institute Genome Sequencing Platform"/>
            <consortium name="The Broad Institute Genome Sequencing Center for Infectious Disease"/>
            <person name="Earl A.M."/>
            <person name="Gilmore M.S."/>
            <person name="Lebreton F."/>
            <person name="Walker B."/>
            <person name="Young S.K."/>
            <person name="Zeng Q."/>
            <person name="Gargeya S."/>
            <person name="Fitzgerald M."/>
            <person name="Haas B."/>
            <person name="Abouelleil A."/>
            <person name="Alvarado L."/>
            <person name="Arachchi H.M."/>
            <person name="Berlin A.M."/>
            <person name="Chapman S.B."/>
            <person name="Dewar J."/>
            <person name="Goldberg J."/>
            <person name="Griggs A."/>
            <person name="Gujja S."/>
            <person name="Hansen M."/>
            <person name="Howarth C."/>
            <person name="Imamovic A."/>
            <person name="Larimer J."/>
            <person name="McCowan C."/>
            <person name="Murphy C."/>
            <person name="Neiman D."/>
            <person name="Pearson M."/>
            <person name="Priest M."/>
            <person name="Roberts A."/>
            <person name="Saif S."/>
            <person name="Shea T."/>
            <person name="Sisk P."/>
            <person name="Sykes S."/>
            <person name="Wortman J."/>
            <person name="Nusbaum C."/>
            <person name="Birren B."/>
        </authorList>
    </citation>
    <scope>NUCLEOTIDE SEQUENCE [LARGE SCALE GENOMIC DNA]</scope>
    <source>
        <strain evidence="1 2">ATCC BAA-412</strain>
    </source>
</reference>
<name>R3TM53_9ENTE</name>
<dbReference type="PANTHER" id="PTHR43434:SF1">
    <property type="entry name" value="PHOSPHOGLYCOLATE PHOSPHATASE"/>
    <property type="match status" value="1"/>
</dbReference>
<dbReference type="InterPro" id="IPR036412">
    <property type="entry name" value="HAD-like_sf"/>
</dbReference>
<organism evidence="1 2">
    <name type="scientific">Enterococcus phoeniculicola ATCC BAA-412</name>
    <dbReference type="NCBI Taxonomy" id="1158610"/>
    <lineage>
        <taxon>Bacteria</taxon>
        <taxon>Bacillati</taxon>
        <taxon>Bacillota</taxon>
        <taxon>Bacilli</taxon>
        <taxon>Lactobacillales</taxon>
        <taxon>Enterococcaceae</taxon>
        <taxon>Enterococcus</taxon>
    </lineage>
</organism>
<dbReference type="InterPro" id="IPR023198">
    <property type="entry name" value="PGP-like_dom2"/>
</dbReference>
<dbReference type="InterPro" id="IPR023214">
    <property type="entry name" value="HAD_sf"/>
</dbReference>
<protein>
    <submittedName>
        <fullName evidence="1">HAD hydrolase, family IA</fullName>
    </submittedName>
</protein>
<dbReference type="SFLD" id="SFLDG01129">
    <property type="entry name" value="C1.5:_HAD__Beta-PGM__Phosphata"/>
    <property type="match status" value="1"/>
</dbReference>
<dbReference type="InterPro" id="IPR006439">
    <property type="entry name" value="HAD-SF_hydro_IA"/>
</dbReference>
<keyword evidence="2" id="KW-1185">Reference proteome</keyword>
<dbReference type="STRING" id="154621.RV11_GL000732"/>
<accession>R3TM53</accession>
<keyword evidence="1" id="KW-0378">Hydrolase</keyword>
<dbReference type="Gene3D" id="3.40.50.1000">
    <property type="entry name" value="HAD superfamily/HAD-like"/>
    <property type="match status" value="1"/>
</dbReference>
<dbReference type="Pfam" id="PF13419">
    <property type="entry name" value="HAD_2"/>
    <property type="match status" value="1"/>
</dbReference>
<evidence type="ECO:0000313" key="2">
    <source>
        <dbReference type="Proteomes" id="UP000013785"/>
    </source>
</evidence>
<proteinExistence type="predicted"/>
<dbReference type="PANTHER" id="PTHR43434">
    <property type="entry name" value="PHOSPHOGLYCOLATE PHOSPHATASE"/>
    <property type="match status" value="1"/>
</dbReference>
<dbReference type="PATRIC" id="fig|1158610.3.peg.2899"/>
<evidence type="ECO:0000313" key="1">
    <source>
        <dbReference type="EMBL" id="EOL42564.1"/>
    </source>
</evidence>
<dbReference type="Gene3D" id="1.10.150.240">
    <property type="entry name" value="Putative phosphatase, domain 2"/>
    <property type="match status" value="1"/>
</dbReference>
<dbReference type="RefSeq" id="WP_010769551.1">
    <property type="nucleotide sequence ID" value="NZ_ASWE01000001.1"/>
</dbReference>
<sequence>MFDSVIFDMDGVLVETEEFYFERRMKFFKEKKLLPASSKIEDYLGKTEKGIWETLVTDISTRNLLYKEYASYREDYPINYPDVLQQDVEAILCRLKEKEIKLAIASSSPYIEIQRMIQSCQLENYFDLVMSGAELKESKPNPQIYLNTWQQLATENPIAVEDSMVGIASAKAAGIYTLALKQKFFVDQSKADKQIFSLNELLSFF</sequence>
<dbReference type="NCBIfam" id="TIGR01509">
    <property type="entry name" value="HAD-SF-IA-v3"/>
    <property type="match status" value="1"/>
</dbReference>